<dbReference type="PANTHER" id="PTHR42716">
    <property type="entry name" value="L-ASPARTATE OXIDASE"/>
    <property type="match status" value="1"/>
</dbReference>
<evidence type="ECO:0000256" key="9">
    <source>
        <dbReference type="ARBA" id="ARBA00048305"/>
    </source>
</evidence>
<dbReference type="NCBIfam" id="TIGR00551">
    <property type="entry name" value="nadB"/>
    <property type="match status" value="1"/>
</dbReference>
<dbReference type="EC" id="1.4.3.16" evidence="4 10"/>
<accession>A0A2N8HB16</accession>
<evidence type="ECO:0000256" key="2">
    <source>
        <dbReference type="ARBA" id="ARBA00004950"/>
    </source>
</evidence>
<dbReference type="UniPathway" id="UPA00253">
    <property type="reaction ID" value="UER00326"/>
</dbReference>
<dbReference type="InterPro" id="IPR015939">
    <property type="entry name" value="Fum_Rdtase/Succ_DH_flav-like_C"/>
</dbReference>
<dbReference type="FunFam" id="1.20.58.100:FF:000002">
    <property type="entry name" value="L-aspartate oxidase"/>
    <property type="match status" value="1"/>
</dbReference>
<dbReference type="InterPro" id="IPR005288">
    <property type="entry name" value="NadB"/>
</dbReference>
<dbReference type="PANTHER" id="PTHR42716:SF2">
    <property type="entry name" value="L-ASPARTATE OXIDASE, CHLOROPLASTIC"/>
    <property type="match status" value="1"/>
</dbReference>
<evidence type="ECO:0000256" key="1">
    <source>
        <dbReference type="ARBA" id="ARBA00001974"/>
    </source>
</evidence>
<evidence type="ECO:0000259" key="14">
    <source>
        <dbReference type="Pfam" id="PF02910"/>
    </source>
</evidence>
<name>A0A2N8HB16_9BACT</name>
<evidence type="ECO:0000313" key="16">
    <source>
        <dbReference type="Proteomes" id="UP000236000"/>
    </source>
</evidence>
<dbReference type="FunFam" id="3.90.700.10:FF:000002">
    <property type="entry name" value="L-aspartate oxidase"/>
    <property type="match status" value="1"/>
</dbReference>
<dbReference type="OrthoDB" id="9806724at2"/>
<dbReference type="Gene3D" id="3.50.50.60">
    <property type="entry name" value="FAD/NAD(P)-binding domain"/>
    <property type="match status" value="1"/>
</dbReference>
<keyword evidence="6 12" id="KW-0662">Pyridine nucleotide biosynthesis</keyword>
<dbReference type="PIRSF" id="PIRSF000171">
    <property type="entry name" value="SDHA_APRA_LASPO"/>
    <property type="match status" value="1"/>
</dbReference>
<evidence type="ECO:0000256" key="6">
    <source>
        <dbReference type="ARBA" id="ARBA00022642"/>
    </source>
</evidence>
<comment type="cofactor">
    <cofactor evidence="1 12">
        <name>FAD</name>
        <dbReference type="ChEBI" id="CHEBI:57692"/>
    </cofactor>
</comment>
<feature type="domain" description="FAD-dependent oxidoreductase 2 FAD-binding" evidence="13">
    <location>
        <begin position="6"/>
        <end position="390"/>
    </location>
</feature>
<sequence length="535" mass="59092">MMKTSDFLVIGAGVAGLSFALRAAEHGKVAVITKGKFLDCSSAKAQGGIAAVWDRNDSFEDHVADTLDAGAGLCNEQAVRTIVEEGPGAIRELLEWGVNFDPGNQGEDYELAREGGHTKRRILHAKDATGLEITSKLLEAAKLHPDIELLEDHFAIDLITTTKLGLVTEDRVLGAYVLDRASGEVEIFRSDRVLLATGGCGRVYLYTTNNDSATGDGVAMAWRAGATIANMEFVQFHPTCFFNTRAEGAEARSFLISEAVRGEGGVLTGADGKEFMHKYDPRKSLAPRDITARAVDSEMKRTGSMCVYLDISHKPEGFVQERFPLIYETCNRYGIDPAREPIPVVPAAHFQCGGVLTDVNGQTSLDGLYAAGETGCTGLHGANRLASNSLLECVVVAKRALNSMLALQPLRKDAPTSYDIPAWHHGDTALPDELSVIYHNWDEIRRLMWDYVSIVRTNKRLDRAATRLRMLHREVKDFYWGYRITPDILELRNLVAVASLIVDCAMRRNESRGLHFNTDYPGKLDHRFVTQLHRW</sequence>
<dbReference type="SUPFAM" id="SSF51905">
    <property type="entry name" value="FAD/NAD(P)-binding domain"/>
    <property type="match status" value="1"/>
</dbReference>
<evidence type="ECO:0000256" key="7">
    <source>
        <dbReference type="ARBA" id="ARBA00022827"/>
    </source>
</evidence>
<keyword evidence="5 12" id="KW-0285">Flavoprotein</keyword>
<dbReference type="InterPro" id="IPR037099">
    <property type="entry name" value="Fum_R/Succ_DH_flav-like_C_sf"/>
</dbReference>
<dbReference type="InterPro" id="IPR003953">
    <property type="entry name" value="FAD-dep_OxRdtase_2_FAD-bd"/>
</dbReference>
<evidence type="ECO:0000256" key="10">
    <source>
        <dbReference type="NCBIfam" id="TIGR00551"/>
    </source>
</evidence>
<comment type="similarity">
    <text evidence="3 12">Belongs to the FAD-dependent oxidoreductase 2 family. NadB subfamily.</text>
</comment>
<dbReference type="Proteomes" id="UP000236000">
    <property type="component" value="Unassembled WGS sequence"/>
</dbReference>
<comment type="function">
    <text evidence="12">Catalyzes the oxidation of L-aspartate to iminoaspartate.</text>
</comment>
<dbReference type="Gene3D" id="1.20.58.100">
    <property type="entry name" value="Fumarate reductase/succinate dehydrogenase flavoprotein-like, C-terminal domain"/>
    <property type="match status" value="1"/>
</dbReference>
<keyword evidence="7 12" id="KW-0274">FAD</keyword>
<evidence type="ECO:0000313" key="15">
    <source>
        <dbReference type="EMBL" id="PNC17056.1"/>
    </source>
</evidence>
<reference evidence="15 16" key="1">
    <citation type="journal article" date="2017" name="BMC Genomics">
        <title>Genome sequencing of 39 Akkermansia muciniphila isolates reveals its population structure, genomic and functional diverisity, and global distribution in mammalian gut microbiotas.</title>
        <authorList>
            <person name="Guo X."/>
            <person name="Li S."/>
            <person name="Zhang J."/>
            <person name="Wu F."/>
            <person name="Li X."/>
            <person name="Wu D."/>
            <person name="Zhang M."/>
            <person name="Ou Z."/>
            <person name="Jie Z."/>
            <person name="Yan Q."/>
            <person name="Li P."/>
            <person name="Yi J."/>
            <person name="Peng Y."/>
        </authorList>
    </citation>
    <scope>NUCLEOTIDE SEQUENCE [LARGE SCALE GENOMIC DNA]</scope>
    <source>
        <strain evidence="15 16">GP24</strain>
    </source>
</reference>
<feature type="active site" description="Proton acceptor" evidence="11">
    <location>
        <position position="288"/>
    </location>
</feature>
<dbReference type="EMBL" id="PJKA01000013">
    <property type="protein sequence ID" value="PNC17056.1"/>
    <property type="molecule type" value="Genomic_DNA"/>
</dbReference>
<evidence type="ECO:0000256" key="5">
    <source>
        <dbReference type="ARBA" id="ARBA00022630"/>
    </source>
</evidence>
<dbReference type="SUPFAM" id="SSF46977">
    <property type="entry name" value="Succinate dehydrogenase/fumarate reductase flavoprotein C-terminal domain"/>
    <property type="match status" value="1"/>
</dbReference>
<evidence type="ECO:0000256" key="3">
    <source>
        <dbReference type="ARBA" id="ARBA00008562"/>
    </source>
</evidence>
<evidence type="ECO:0000259" key="13">
    <source>
        <dbReference type="Pfam" id="PF00890"/>
    </source>
</evidence>
<comment type="subcellular location">
    <subcellularLocation>
        <location evidence="12">Cytoplasm</location>
    </subcellularLocation>
</comment>
<comment type="pathway">
    <text evidence="2 12">Cofactor biosynthesis; NAD(+) biosynthesis; iminoaspartate from L-aspartate (oxidase route): step 1/1.</text>
</comment>
<feature type="domain" description="Fumarate reductase/succinate dehydrogenase flavoprotein-like C-terminal" evidence="14">
    <location>
        <begin position="442"/>
        <end position="530"/>
    </location>
</feature>
<dbReference type="PRINTS" id="PR00411">
    <property type="entry name" value="PNDRDTASEI"/>
</dbReference>
<comment type="catalytic activity">
    <reaction evidence="9">
        <text>L-aspartate + O2 = iminosuccinate + H2O2</text>
        <dbReference type="Rhea" id="RHEA:25876"/>
        <dbReference type="ChEBI" id="CHEBI:15379"/>
        <dbReference type="ChEBI" id="CHEBI:16240"/>
        <dbReference type="ChEBI" id="CHEBI:29991"/>
        <dbReference type="ChEBI" id="CHEBI:77875"/>
        <dbReference type="EC" id="1.4.3.16"/>
    </reaction>
    <physiologicalReaction direction="left-to-right" evidence="9">
        <dbReference type="Rhea" id="RHEA:25877"/>
    </physiologicalReaction>
</comment>
<gene>
    <name evidence="15" type="ORF">CXU22_10465</name>
</gene>
<comment type="caution">
    <text evidence="15">The sequence shown here is derived from an EMBL/GenBank/DDBJ whole genome shotgun (WGS) entry which is preliminary data.</text>
</comment>
<dbReference type="InterPro" id="IPR027477">
    <property type="entry name" value="Succ_DH/fumarate_Rdtase_cat_sf"/>
</dbReference>
<dbReference type="AlphaFoldDB" id="A0A2N8HB16"/>
<evidence type="ECO:0000256" key="11">
    <source>
        <dbReference type="PIRSR" id="PIRSR000171-1"/>
    </source>
</evidence>
<dbReference type="NCBIfam" id="NF006567">
    <property type="entry name" value="PRK09077.1"/>
    <property type="match status" value="1"/>
</dbReference>
<dbReference type="InterPro" id="IPR036188">
    <property type="entry name" value="FAD/NAD-bd_sf"/>
</dbReference>
<evidence type="ECO:0000256" key="12">
    <source>
        <dbReference type="RuleBase" id="RU362049"/>
    </source>
</evidence>
<keyword evidence="8 12" id="KW-0560">Oxidoreductase</keyword>
<organism evidence="15 16">
    <name type="scientific">Akkermansia muciniphila</name>
    <dbReference type="NCBI Taxonomy" id="239935"/>
    <lineage>
        <taxon>Bacteria</taxon>
        <taxon>Pseudomonadati</taxon>
        <taxon>Verrucomicrobiota</taxon>
        <taxon>Verrucomicrobiia</taxon>
        <taxon>Verrucomicrobiales</taxon>
        <taxon>Akkermansiaceae</taxon>
        <taxon>Akkermansia</taxon>
    </lineage>
</organism>
<dbReference type="SUPFAM" id="SSF56425">
    <property type="entry name" value="Succinate dehydrogenase/fumarate reductase flavoprotein, catalytic domain"/>
    <property type="match status" value="1"/>
</dbReference>
<dbReference type="GO" id="GO:0034628">
    <property type="term" value="P:'de novo' NAD+ biosynthetic process from L-aspartate"/>
    <property type="evidence" value="ECO:0007669"/>
    <property type="project" value="TreeGrafter"/>
</dbReference>
<protein>
    <recommendedName>
        <fullName evidence="4 10">L-aspartate oxidase</fullName>
        <ecNumber evidence="4 10">1.4.3.16</ecNumber>
    </recommendedName>
</protein>
<dbReference type="Gene3D" id="3.90.700.10">
    <property type="entry name" value="Succinate dehydrogenase/fumarate reductase flavoprotein, catalytic domain"/>
    <property type="match status" value="1"/>
</dbReference>
<dbReference type="Pfam" id="PF00890">
    <property type="entry name" value="FAD_binding_2"/>
    <property type="match status" value="1"/>
</dbReference>
<evidence type="ECO:0000256" key="8">
    <source>
        <dbReference type="ARBA" id="ARBA00023002"/>
    </source>
</evidence>
<dbReference type="GO" id="GO:0008734">
    <property type="term" value="F:L-aspartate oxidase activity"/>
    <property type="evidence" value="ECO:0007669"/>
    <property type="project" value="UniProtKB-UniRule"/>
</dbReference>
<dbReference type="Pfam" id="PF02910">
    <property type="entry name" value="Succ_DH_flav_C"/>
    <property type="match status" value="1"/>
</dbReference>
<proteinExistence type="inferred from homology"/>
<dbReference type="GO" id="GO:0005737">
    <property type="term" value="C:cytoplasm"/>
    <property type="evidence" value="ECO:0007669"/>
    <property type="project" value="UniProtKB-SubCell"/>
</dbReference>
<evidence type="ECO:0000256" key="4">
    <source>
        <dbReference type="ARBA" id="ARBA00012173"/>
    </source>
</evidence>
<dbReference type="PRINTS" id="PR00368">
    <property type="entry name" value="FADPNR"/>
</dbReference>